<keyword evidence="2" id="KW-0812">Transmembrane</keyword>
<proteinExistence type="predicted"/>
<evidence type="ECO:0000313" key="5">
    <source>
        <dbReference type="Proteomes" id="UP001501752"/>
    </source>
</evidence>
<feature type="transmembrane region" description="Helical" evidence="2">
    <location>
        <begin position="82"/>
        <end position="102"/>
    </location>
</feature>
<protein>
    <submittedName>
        <fullName evidence="4">Acyltransferase</fullName>
    </submittedName>
</protein>
<feature type="domain" description="Acyltransferase 3" evidence="3">
    <location>
        <begin position="61"/>
        <end position="410"/>
    </location>
</feature>
<evidence type="ECO:0000259" key="3">
    <source>
        <dbReference type="Pfam" id="PF01757"/>
    </source>
</evidence>
<feature type="transmembrane region" description="Helical" evidence="2">
    <location>
        <begin position="355"/>
        <end position="373"/>
    </location>
</feature>
<keyword evidence="2" id="KW-1133">Transmembrane helix</keyword>
<keyword evidence="4" id="KW-0808">Transferase</keyword>
<dbReference type="InterPro" id="IPR002656">
    <property type="entry name" value="Acyl_transf_3_dom"/>
</dbReference>
<feature type="compositionally biased region" description="Basic and acidic residues" evidence="1">
    <location>
        <begin position="24"/>
        <end position="42"/>
    </location>
</feature>
<evidence type="ECO:0000256" key="2">
    <source>
        <dbReference type="SAM" id="Phobius"/>
    </source>
</evidence>
<dbReference type="Pfam" id="PF01757">
    <property type="entry name" value="Acyl_transf_3"/>
    <property type="match status" value="1"/>
</dbReference>
<organism evidence="4 5">
    <name type="scientific">Kitasatospora terrestris</name>
    <dbReference type="NCBI Taxonomy" id="258051"/>
    <lineage>
        <taxon>Bacteria</taxon>
        <taxon>Bacillati</taxon>
        <taxon>Actinomycetota</taxon>
        <taxon>Actinomycetes</taxon>
        <taxon>Kitasatosporales</taxon>
        <taxon>Streptomycetaceae</taxon>
        <taxon>Kitasatospora</taxon>
    </lineage>
</organism>
<feature type="transmembrane region" description="Helical" evidence="2">
    <location>
        <begin position="122"/>
        <end position="139"/>
    </location>
</feature>
<dbReference type="GO" id="GO:0016746">
    <property type="term" value="F:acyltransferase activity"/>
    <property type="evidence" value="ECO:0007669"/>
    <property type="project" value="UniProtKB-KW"/>
</dbReference>
<evidence type="ECO:0000256" key="1">
    <source>
        <dbReference type="SAM" id="MobiDB-lite"/>
    </source>
</evidence>
<keyword evidence="2" id="KW-0472">Membrane</keyword>
<accession>A0ABP9E8X4</accession>
<keyword evidence="5" id="KW-1185">Reference proteome</keyword>
<gene>
    <name evidence="4" type="ORF">GCM10023235_59000</name>
</gene>
<reference evidence="5" key="1">
    <citation type="journal article" date="2019" name="Int. J. Syst. Evol. Microbiol.">
        <title>The Global Catalogue of Microorganisms (GCM) 10K type strain sequencing project: providing services to taxonomists for standard genome sequencing and annotation.</title>
        <authorList>
            <consortium name="The Broad Institute Genomics Platform"/>
            <consortium name="The Broad Institute Genome Sequencing Center for Infectious Disease"/>
            <person name="Wu L."/>
            <person name="Ma J."/>
        </authorList>
    </citation>
    <scope>NUCLEOTIDE SEQUENCE [LARGE SCALE GENOMIC DNA]</scope>
    <source>
        <strain evidence="5">JCM 13006</strain>
    </source>
</reference>
<feature type="transmembrane region" description="Helical" evidence="2">
    <location>
        <begin position="187"/>
        <end position="206"/>
    </location>
</feature>
<dbReference type="EMBL" id="BAABIS010000001">
    <property type="protein sequence ID" value="GAA4872198.1"/>
    <property type="molecule type" value="Genomic_DNA"/>
</dbReference>
<evidence type="ECO:0000313" key="4">
    <source>
        <dbReference type="EMBL" id="GAA4872198.1"/>
    </source>
</evidence>
<feature type="region of interest" description="Disordered" evidence="1">
    <location>
        <begin position="1"/>
        <end position="56"/>
    </location>
</feature>
<comment type="caution">
    <text evidence="4">The sequence shown here is derived from an EMBL/GenBank/DDBJ whole genome shotgun (WGS) entry which is preliminary data.</text>
</comment>
<name>A0ABP9E8X4_9ACTN</name>
<sequence>MSNSFGWFGGSQETVPPHAPASLGRHEDTVALRIPEQWRQEAEPEPQEPQAAPKAKGGRDRYLDLLRALALVRVILYHNFSWAWLPIVFPSMGVMFALAGSLMARSLKRPALGVIRGRLRRLLPPMWLFGIIMVGLQVYDGGGPHGPASDGHPTWWWAKLAFWILPLSTPPYPGALPGFHHTVETTWAEQVIVPLWYLRAYLWYVLLSPLMLKALRRFPVATLCAPLVMVIGMNAFGGNEPEFIYSRVWETANDFATFGACWILGMAHQEGMLKRIPQYVLPSIAPLIMVAGLWYLGTRPVDPGEVTDLESWPIAQALWSFGFVAILLHVSPSWDQWPAPLERWNGLVSLLNSRAVSVYLWHEVALTLAVPVLDPLWSYDYLSSNFKWLLNSPWLDLLTAIPLLALLVLVFGWVEDVAAKRPPRLFPYPRRQRGKRRAAE</sequence>
<dbReference type="Proteomes" id="UP001501752">
    <property type="component" value="Unassembled WGS sequence"/>
</dbReference>
<dbReference type="RefSeq" id="WP_345699920.1">
    <property type="nucleotide sequence ID" value="NZ_BAABIS010000001.1"/>
</dbReference>
<keyword evidence="4" id="KW-0012">Acyltransferase</keyword>
<feature type="transmembrane region" description="Helical" evidence="2">
    <location>
        <begin position="393"/>
        <end position="414"/>
    </location>
</feature>
<feature type="transmembrane region" description="Helical" evidence="2">
    <location>
        <begin position="279"/>
        <end position="297"/>
    </location>
</feature>
<feature type="transmembrane region" description="Helical" evidence="2">
    <location>
        <begin position="317"/>
        <end position="334"/>
    </location>
</feature>